<keyword evidence="3" id="KW-0479">Metal-binding</keyword>
<dbReference type="InterPro" id="IPR018298">
    <property type="entry name" value="Adrenodoxin_Fe-S_BS"/>
</dbReference>
<dbReference type="InterPro" id="IPR001055">
    <property type="entry name" value="Adrenodoxin-like"/>
</dbReference>
<dbReference type="InterPro" id="IPR036010">
    <property type="entry name" value="2Fe-2S_ferredoxin-like_sf"/>
</dbReference>
<dbReference type="EMBL" id="JAMLDX010000010">
    <property type="protein sequence ID" value="MCP3731407.1"/>
    <property type="molecule type" value="Genomic_DNA"/>
</dbReference>
<keyword evidence="5" id="KW-0411">Iron-sulfur</keyword>
<protein>
    <submittedName>
        <fullName evidence="8">2Fe-2S iron-sulfur cluster-binding protein</fullName>
    </submittedName>
</protein>
<evidence type="ECO:0000313" key="8">
    <source>
        <dbReference type="EMBL" id="MCP3731407.1"/>
    </source>
</evidence>
<dbReference type="PANTHER" id="PTHR23426:SF65">
    <property type="entry name" value="FERREDOXIN-2, MITOCHONDRIAL"/>
    <property type="match status" value="1"/>
</dbReference>
<evidence type="ECO:0000313" key="9">
    <source>
        <dbReference type="Proteomes" id="UP001139451"/>
    </source>
</evidence>
<dbReference type="GO" id="GO:0009055">
    <property type="term" value="F:electron transfer activity"/>
    <property type="evidence" value="ECO:0007669"/>
    <property type="project" value="TreeGrafter"/>
</dbReference>
<evidence type="ECO:0000256" key="5">
    <source>
        <dbReference type="ARBA" id="ARBA00023014"/>
    </source>
</evidence>
<dbReference type="GO" id="GO:0046872">
    <property type="term" value="F:metal ion binding"/>
    <property type="evidence" value="ECO:0007669"/>
    <property type="project" value="UniProtKB-KW"/>
</dbReference>
<sequence length="107" mass="11642">MARITFVESDGTEHQIEADDGYTVMEVARDNDVPGIEAECGGAGACATCHIYVDLAWTAVAGEAGPTERELLEMVEDRRAESRLSCQINIRSELDGLIVRLPEVQGF</sequence>
<keyword evidence="4" id="KW-0408">Iron</keyword>
<dbReference type="SUPFAM" id="SSF54292">
    <property type="entry name" value="2Fe-2S ferredoxin-like"/>
    <property type="match status" value="1"/>
</dbReference>
<evidence type="ECO:0000256" key="3">
    <source>
        <dbReference type="ARBA" id="ARBA00022723"/>
    </source>
</evidence>
<dbReference type="AlphaFoldDB" id="A0A9X2HKM8"/>
<dbReference type="Gene3D" id="3.10.20.30">
    <property type="match status" value="1"/>
</dbReference>
<comment type="cofactor">
    <cofactor evidence="6">
        <name>[2Fe-2S] cluster</name>
        <dbReference type="ChEBI" id="CHEBI:190135"/>
    </cofactor>
</comment>
<name>A0A9X2HKM8_9SPHN</name>
<dbReference type="GO" id="GO:0005829">
    <property type="term" value="C:cytosol"/>
    <property type="evidence" value="ECO:0007669"/>
    <property type="project" value="TreeGrafter"/>
</dbReference>
<evidence type="ECO:0000259" key="7">
    <source>
        <dbReference type="PROSITE" id="PS51085"/>
    </source>
</evidence>
<dbReference type="Pfam" id="PF00111">
    <property type="entry name" value="Fer2"/>
    <property type="match status" value="1"/>
</dbReference>
<keyword evidence="9" id="KW-1185">Reference proteome</keyword>
<dbReference type="CDD" id="cd00207">
    <property type="entry name" value="fer2"/>
    <property type="match status" value="1"/>
</dbReference>
<dbReference type="GO" id="GO:0140647">
    <property type="term" value="P:P450-containing electron transport chain"/>
    <property type="evidence" value="ECO:0007669"/>
    <property type="project" value="InterPro"/>
</dbReference>
<dbReference type="InterPro" id="IPR012675">
    <property type="entry name" value="Beta-grasp_dom_sf"/>
</dbReference>
<dbReference type="PROSITE" id="PS00814">
    <property type="entry name" value="ADX"/>
    <property type="match status" value="1"/>
</dbReference>
<evidence type="ECO:0000256" key="4">
    <source>
        <dbReference type="ARBA" id="ARBA00023004"/>
    </source>
</evidence>
<evidence type="ECO:0000256" key="2">
    <source>
        <dbReference type="ARBA" id="ARBA00022714"/>
    </source>
</evidence>
<dbReference type="GO" id="GO:0051537">
    <property type="term" value="F:2 iron, 2 sulfur cluster binding"/>
    <property type="evidence" value="ECO:0007669"/>
    <property type="project" value="UniProtKB-KW"/>
</dbReference>
<accession>A0A9X2HKM8</accession>
<proteinExistence type="inferred from homology"/>
<comment type="similarity">
    <text evidence="1">Belongs to the adrenodoxin/putidaredoxin family.</text>
</comment>
<dbReference type="PROSITE" id="PS51085">
    <property type="entry name" value="2FE2S_FER_2"/>
    <property type="match status" value="1"/>
</dbReference>
<reference evidence="8" key="1">
    <citation type="submission" date="2022-05" db="EMBL/GenBank/DDBJ databases">
        <title>Sphingomonas sp. strain MG17 Genome sequencing and assembly.</title>
        <authorList>
            <person name="Kim I."/>
        </authorList>
    </citation>
    <scope>NUCLEOTIDE SEQUENCE</scope>
    <source>
        <strain evidence="8">MG17</strain>
    </source>
</reference>
<keyword evidence="2" id="KW-0001">2Fe-2S</keyword>
<evidence type="ECO:0000256" key="6">
    <source>
        <dbReference type="ARBA" id="ARBA00034078"/>
    </source>
</evidence>
<feature type="domain" description="2Fe-2S ferredoxin-type" evidence="7">
    <location>
        <begin position="2"/>
        <end position="105"/>
    </location>
</feature>
<dbReference type="InterPro" id="IPR001041">
    <property type="entry name" value="2Fe-2S_ferredoxin-type"/>
</dbReference>
<organism evidence="8 9">
    <name type="scientific">Sphingomonas tagetis</name>
    <dbReference type="NCBI Taxonomy" id="2949092"/>
    <lineage>
        <taxon>Bacteria</taxon>
        <taxon>Pseudomonadati</taxon>
        <taxon>Pseudomonadota</taxon>
        <taxon>Alphaproteobacteria</taxon>
        <taxon>Sphingomonadales</taxon>
        <taxon>Sphingomonadaceae</taxon>
        <taxon>Sphingomonas</taxon>
    </lineage>
</organism>
<gene>
    <name evidence="8" type="ORF">M9978_13335</name>
</gene>
<dbReference type="Proteomes" id="UP001139451">
    <property type="component" value="Unassembled WGS sequence"/>
</dbReference>
<evidence type="ECO:0000256" key="1">
    <source>
        <dbReference type="ARBA" id="ARBA00010914"/>
    </source>
</evidence>
<dbReference type="PANTHER" id="PTHR23426">
    <property type="entry name" value="FERREDOXIN/ADRENODOXIN"/>
    <property type="match status" value="1"/>
</dbReference>
<comment type="caution">
    <text evidence="8">The sequence shown here is derived from an EMBL/GenBank/DDBJ whole genome shotgun (WGS) entry which is preliminary data.</text>
</comment>